<keyword evidence="4 15" id="KW-0378">Hydrolase</keyword>
<protein>
    <recommendedName>
        <fullName evidence="11">ATP-dependent DNA helicase RecQ</fullName>
        <ecNumber evidence="10">5.6.2.4</ecNumber>
    </recommendedName>
    <alternativeName>
        <fullName evidence="12">DNA 3'-5' helicase RecQ</fullName>
    </alternativeName>
</protein>
<keyword evidence="6" id="KW-0067">ATP-binding</keyword>
<dbReference type="PANTHER" id="PTHR13710">
    <property type="entry name" value="DNA HELICASE RECQ FAMILY MEMBER"/>
    <property type="match status" value="1"/>
</dbReference>
<comment type="caution">
    <text evidence="15">The sequence shown here is derived from an EMBL/GenBank/DDBJ whole genome shotgun (WGS) entry which is preliminary data.</text>
</comment>
<dbReference type="InterPro" id="IPR011545">
    <property type="entry name" value="DEAD/DEAH_box_helicase_dom"/>
</dbReference>
<feature type="domain" description="Helicase ATP-binding" evidence="13">
    <location>
        <begin position="29"/>
        <end position="197"/>
    </location>
</feature>
<organism evidence="15 16">
    <name type="scientific">Nocardioides renjunii</name>
    <dbReference type="NCBI Taxonomy" id="3095075"/>
    <lineage>
        <taxon>Bacteria</taxon>
        <taxon>Bacillati</taxon>
        <taxon>Actinomycetota</taxon>
        <taxon>Actinomycetes</taxon>
        <taxon>Propionibacteriales</taxon>
        <taxon>Nocardioidaceae</taxon>
        <taxon>Nocardioides</taxon>
    </lineage>
</organism>
<evidence type="ECO:0000256" key="9">
    <source>
        <dbReference type="ARBA" id="ARBA00034617"/>
    </source>
</evidence>
<evidence type="ECO:0000259" key="13">
    <source>
        <dbReference type="PROSITE" id="PS51192"/>
    </source>
</evidence>
<feature type="domain" description="Helicase C-terminal" evidence="14">
    <location>
        <begin position="224"/>
        <end position="381"/>
    </location>
</feature>
<dbReference type="GO" id="GO:0016787">
    <property type="term" value="F:hydrolase activity"/>
    <property type="evidence" value="ECO:0007669"/>
    <property type="project" value="UniProtKB-KW"/>
</dbReference>
<dbReference type="PROSITE" id="PS51192">
    <property type="entry name" value="HELICASE_ATP_BIND_1"/>
    <property type="match status" value="1"/>
</dbReference>
<reference evidence="15 16" key="1">
    <citation type="submission" date="2023-11" db="EMBL/GenBank/DDBJ databases">
        <title>Novel species in genus Nocardioides.</title>
        <authorList>
            <person name="Zhou H."/>
        </authorList>
    </citation>
    <scope>NUCLEOTIDE SEQUENCE [LARGE SCALE GENOMIC DNA]</scope>
    <source>
        <strain evidence="15 16">S-58</strain>
    </source>
</reference>
<accession>A0ABU5KGY0</accession>
<evidence type="ECO:0000256" key="10">
    <source>
        <dbReference type="ARBA" id="ARBA00034808"/>
    </source>
</evidence>
<dbReference type="GO" id="GO:0003678">
    <property type="term" value="F:DNA helicase activity"/>
    <property type="evidence" value="ECO:0007669"/>
    <property type="project" value="UniProtKB-EC"/>
</dbReference>
<dbReference type="SUPFAM" id="SSF52540">
    <property type="entry name" value="P-loop containing nucleoside triphosphate hydrolases"/>
    <property type="match status" value="1"/>
</dbReference>
<dbReference type="Pfam" id="PF16124">
    <property type="entry name" value="RecQ_Zn_bind"/>
    <property type="match status" value="1"/>
</dbReference>
<gene>
    <name evidence="15" type="ORF">SFC79_20735</name>
</gene>
<dbReference type="EMBL" id="JAXQPW010000011">
    <property type="protein sequence ID" value="MDZ5664214.1"/>
    <property type="molecule type" value="Genomic_DNA"/>
</dbReference>
<evidence type="ECO:0000256" key="8">
    <source>
        <dbReference type="ARBA" id="ARBA00023235"/>
    </source>
</evidence>
<dbReference type="SMART" id="SM00490">
    <property type="entry name" value="HELICc"/>
    <property type="match status" value="1"/>
</dbReference>
<dbReference type="NCBIfam" id="TIGR00614">
    <property type="entry name" value="recQ_fam"/>
    <property type="match status" value="1"/>
</dbReference>
<proteinExistence type="inferred from homology"/>
<keyword evidence="7" id="KW-0238">DNA-binding</keyword>
<keyword evidence="8" id="KW-0413">Isomerase</keyword>
<sequence>MATRSARVREAAAHHFGHESLLPGQEEAVSALLDEHDVLLVAPTGAGKSLTYQLAGLLLGGCTVVVSPLLALQQDQVDGLTEAGIGAARLSSAESAGDREEALRAARAGDVRFLLLSPEQLANPDVLAEVASLEPTLVAVDEAHCVSSWGHDFRPDYLRLGELVERLGSPRVVAMTATAALPTQEDIVEQLRLRRHRVVVTGFERDNIALTVERFADGHEQRDRVLELVDELSAELVGPGGGSGIVYCRTRKGAEMYADALRERGHRAAAYHAGLPQRRRAEVHEAFMDDGHDGGLDLVAATSAFGMGIDKPDIRFVVHADVPESPDTYYQEVGRAGRDREPARAVLAYRPEDLSLGRFFATPVPKPADVRAVVAALEAAGSDDPREVSQHVDFGPRKTGRLVNLVGLARASGDLPEDAPVGRLVEAVVARAEAQRRLEASRVEMMRAYAETDRCRSAFLLGYFGADTRTRCGACDNCVAGTAPGEEPDADQPYAAQSTVRHVEFGPGTVTDVEEDRVTVLFEEVGYRTLALEVVEDRGLLEEA</sequence>
<keyword evidence="3" id="KW-0547">Nucleotide-binding</keyword>
<dbReference type="EC" id="5.6.2.4" evidence="10"/>
<dbReference type="SMART" id="SM00487">
    <property type="entry name" value="DEXDc"/>
    <property type="match status" value="1"/>
</dbReference>
<keyword evidence="5 15" id="KW-0347">Helicase</keyword>
<dbReference type="CDD" id="cd17920">
    <property type="entry name" value="DEXHc_RecQ"/>
    <property type="match status" value="1"/>
</dbReference>
<dbReference type="Pfam" id="PF00271">
    <property type="entry name" value="Helicase_C"/>
    <property type="match status" value="1"/>
</dbReference>
<comment type="similarity">
    <text evidence="1">Belongs to the helicase family. RecQ subfamily.</text>
</comment>
<name>A0ABU5KGY0_9ACTN</name>
<evidence type="ECO:0000259" key="14">
    <source>
        <dbReference type="PROSITE" id="PS51194"/>
    </source>
</evidence>
<dbReference type="InterPro" id="IPR004589">
    <property type="entry name" value="DNA_helicase_ATP-dep_RecQ"/>
</dbReference>
<dbReference type="Proteomes" id="UP001291999">
    <property type="component" value="Unassembled WGS sequence"/>
</dbReference>
<evidence type="ECO:0000256" key="6">
    <source>
        <dbReference type="ARBA" id="ARBA00022840"/>
    </source>
</evidence>
<keyword evidence="16" id="KW-1185">Reference proteome</keyword>
<dbReference type="InterPro" id="IPR014001">
    <property type="entry name" value="Helicase_ATP-bd"/>
</dbReference>
<dbReference type="Gene3D" id="3.40.50.300">
    <property type="entry name" value="P-loop containing nucleotide triphosphate hydrolases"/>
    <property type="match status" value="2"/>
</dbReference>
<dbReference type="InterPro" id="IPR027417">
    <property type="entry name" value="P-loop_NTPase"/>
</dbReference>
<evidence type="ECO:0000313" key="15">
    <source>
        <dbReference type="EMBL" id="MDZ5664214.1"/>
    </source>
</evidence>
<evidence type="ECO:0000256" key="12">
    <source>
        <dbReference type="ARBA" id="ARBA00044550"/>
    </source>
</evidence>
<evidence type="ECO:0000256" key="2">
    <source>
        <dbReference type="ARBA" id="ARBA00022723"/>
    </source>
</evidence>
<evidence type="ECO:0000256" key="3">
    <source>
        <dbReference type="ARBA" id="ARBA00022741"/>
    </source>
</evidence>
<evidence type="ECO:0000256" key="1">
    <source>
        <dbReference type="ARBA" id="ARBA00005446"/>
    </source>
</evidence>
<comment type="catalytic activity">
    <reaction evidence="9">
        <text>Couples ATP hydrolysis with the unwinding of duplex DNA by translocating in the 3'-5' direction.</text>
        <dbReference type="EC" id="5.6.2.4"/>
    </reaction>
</comment>
<evidence type="ECO:0000256" key="11">
    <source>
        <dbReference type="ARBA" id="ARBA00044535"/>
    </source>
</evidence>
<dbReference type="PROSITE" id="PS51194">
    <property type="entry name" value="HELICASE_CTER"/>
    <property type="match status" value="1"/>
</dbReference>
<evidence type="ECO:0000313" key="16">
    <source>
        <dbReference type="Proteomes" id="UP001291999"/>
    </source>
</evidence>
<dbReference type="InterPro" id="IPR001650">
    <property type="entry name" value="Helicase_C-like"/>
</dbReference>
<dbReference type="PANTHER" id="PTHR13710:SF105">
    <property type="entry name" value="ATP-DEPENDENT DNA HELICASE Q1"/>
    <property type="match status" value="1"/>
</dbReference>
<evidence type="ECO:0000256" key="4">
    <source>
        <dbReference type="ARBA" id="ARBA00022801"/>
    </source>
</evidence>
<keyword evidence="2" id="KW-0479">Metal-binding</keyword>
<dbReference type="InterPro" id="IPR032284">
    <property type="entry name" value="RecQ_Zn-bd"/>
</dbReference>
<dbReference type="Pfam" id="PF00270">
    <property type="entry name" value="DEAD"/>
    <property type="match status" value="1"/>
</dbReference>
<dbReference type="RefSeq" id="WP_322425787.1">
    <property type="nucleotide sequence ID" value="NZ_JAXQPW010000011.1"/>
</dbReference>
<evidence type="ECO:0000256" key="5">
    <source>
        <dbReference type="ARBA" id="ARBA00022806"/>
    </source>
</evidence>
<evidence type="ECO:0000256" key="7">
    <source>
        <dbReference type="ARBA" id="ARBA00023125"/>
    </source>
</evidence>